<proteinExistence type="predicted"/>
<feature type="region of interest" description="Disordered" evidence="1">
    <location>
        <begin position="1"/>
        <end position="24"/>
    </location>
</feature>
<organism evidence="2">
    <name type="scientific">Alexandrium catenella</name>
    <name type="common">Red tide dinoflagellate</name>
    <name type="synonym">Gonyaulax catenella</name>
    <dbReference type="NCBI Taxonomy" id="2925"/>
    <lineage>
        <taxon>Eukaryota</taxon>
        <taxon>Sar</taxon>
        <taxon>Alveolata</taxon>
        <taxon>Dinophyceae</taxon>
        <taxon>Gonyaulacales</taxon>
        <taxon>Pyrocystaceae</taxon>
        <taxon>Alexandrium</taxon>
    </lineage>
</organism>
<protein>
    <submittedName>
        <fullName evidence="2">Uncharacterized protein</fullName>
    </submittedName>
</protein>
<accession>A0A7S1SA79</accession>
<reference evidence="2" key="1">
    <citation type="submission" date="2021-01" db="EMBL/GenBank/DDBJ databases">
        <authorList>
            <person name="Corre E."/>
            <person name="Pelletier E."/>
            <person name="Niang G."/>
            <person name="Scheremetjew M."/>
            <person name="Finn R."/>
            <person name="Kale V."/>
            <person name="Holt S."/>
            <person name="Cochrane G."/>
            <person name="Meng A."/>
            <person name="Brown T."/>
            <person name="Cohen L."/>
        </authorList>
    </citation>
    <scope>NUCLEOTIDE SEQUENCE</scope>
    <source>
        <strain evidence="2">OF101</strain>
    </source>
</reference>
<name>A0A7S1SA79_ALECA</name>
<dbReference type="AlphaFoldDB" id="A0A7S1SA79"/>
<sequence>MRPASSVPAGRWSFATTVPEQREEQREEIDPVLQQELELFAAEEKAFAEMGRYTGSRQQRNTDAPKTIERLSDFMTLLGPRYKTVSKEMLFNRSEVGDLGAFRRRRLREKRDAAQRGLSERAKMFGGFSRSSSDINKSMDIWSRIDIPAILEDPDGSARAAWLNARAQEVTEVGGRAPGAQQQPRWGNGRP</sequence>
<evidence type="ECO:0000256" key="1">
    <source>
        <dbReference type="SAM" id="MobiDB-lite"/>
    </source>
</evidence>
<evidence type="ECO:0000313" key="2">
    <source>
        <dbReference type="EMBL" id="CAD9189020.1"/>
    </source>
</evidence>
<feature type="region of interest" description="Disordered" evidence="1">
    <location>
        <begin position="171"/>
        <end position="191"/>
    </location>
</feature>
<dbReference type="EMBL" id="HBGE01110334">
    <property type="protein sequence ID" value="CAD9189020.1"/>
    <property type="molecule type" value="Transcribed_RNA"/>
</dbReference>
<gene>
    <name evidence="2" type="ORF">ACAT0790_LOCUS65794</name>
</gene>